<proteinExistence type="predicted"/>
<keyword evidence="8" id="KW-1185">Reference proteome</keyword>
<dbReference type="InterPro" id="IPR017896">
    <property type="entry name" value="4Fe4S_Fe-S-bd"/>
</dbReference>
<name>A0A1I7DDM1_9HYPH</name>
<protein>
    <submittedName>
        <fullName evidence="7">Periplasmic nitrate reductase maturation protein NapF</fullName>
    </submittedName>
</protein>
<keyword evidence="5" id="KW-0411">Iron-sulfur</keyword>
<feature type="domain" description="4Fe-4S ferredoxin-type" evidence="6">
    <location>
        <begin position="59"/>
        <end position="89"/>
    </location>
</feature>
<evidence type="ECO:0000256" key="3">
    <source>
        <dbReference type="ARBA" id="ARBA00022737"/>
    </source>
</evidence>
<dbReference type="GO" id="GO:0046872">
    <property type="term" value="F:metal ion binding"/>
    <property type="evidence" value="ECO:0007669"/>
    <property type="project" value="UniProtKB-KW"/>
</dbReference>
<dbReference type="Pfam" id="PF13237">
    <property type="entry name" value="Fer4_10"/>
    <property type="match status" value="1"/>
</dbReference>
<keyword evidence="1" id="KW-0004">4Fe-4S</keyword>
<sequence>MANLSRRAFFTRLSAKPEVANPFRPPWTSEQRIEDKCTGCFECVKACPEGILFSDDNRPFLKPGVGECTFCEECAKACPEDGLFDLSEAPWRLTADLKQEACLLQKGVSCRTCTDCCDPRALRFDLRTPPAGQIQLDADQCSGCGACLVACPVDAISLNDQSNTSQESLANA</sequence>
<dbReference type="Pfam" id="PF12838">
    <property type="entry name" value="Fer4_7"/>
    <property type="match status" value="1"/>
</dbReference>
<dbReference type="EMBL" id="FPBD01000008">
    <property type="protein sequence ID" value="SFU09696.1"/>
    <property type="molecule type" value="Genomic_DNA"/>
</dbReference>
<evidence type="ECO:0000259" key="6">
    <source>
        <dbReference type="PROSITE" id="PS51379"/>
    </source>
</evidence>
<dbReference type="InterPro" id="IPR050572">
    <property type="entry name" value="Fe-S_Ferredoxin"/>
</dbReference>
<dbReference type="Gene3D" id="3.30.70.20">
    <property type="match status" value="2"/>
</dbReference>
<dbReference type="PROSITE" id="PS00198">
    <property type="entry name" value="4FE4S_FER_1"/>
    <property type="match status" value="2"/>
</dbReference>
<dbReference type="InterPro" id="IPR004496">
    <property type="entry name" value="NapF"/>
</dbReference>
<feature type="domain" description="4Fe-4S ferredoxin-type" evidence="6">
    <location>
        <begin position="132"/>
        <end position="161"/>
    </location>
</feature>
<gene>
    <name evidence="7" type="ORF">SAMN05444141_108181</name>
</gene>
<dbReference type="RefSeq" id="WP_008549417.1">
    <property type="nucleotide sequence ID" value="NZ_FPBD01000008.1"/>
</dbReference>
<accession>A0A1I7DDM1</accession>
<dbReference type="PANTHER" id="PTHR43687:SF1">
    <property type="entry name" value="FERREDOXIN III"/>
    <property type="match status" value="1"/>
</dbReference>
<dbReference type="PANTHER" id="PTHR43687">
    <property type="entry name" value="ADENYLYLSULFATE REDUCTASE, BETA SUBUNIT"/>
    <property type="match status" value="1"/>
</dbReference>
<evidence type="ECO:0000256" key="4">
    <source>
        <dbReference type="ARBA" id="ARBA00023004"/>
    </source>
</evidence>
<keyword evidence="3" id="KW-0677">Repeat</keyword>
<dbReference type="InterPro" id="IPR017900">
    <property type="entry name" value="4Fe4S_Fe_S_CS"/>
</dbReference>
<dbReference type="AlphaFoldDB" id="A0A1I7DDM1"/>
<organism evidence="7 8">
    <name type="scientific">Pseudovibrio denitrificans</name>
    <dbReference type="NCBI Taxonomy" id="258256"/>
    <lineage>
        <taxon>Bacteria</taxon>
        <taxon>Pseudomonadati</taxon>
        <taxon>Pseudomonadota</taxon>
        <taxon>Alphaproteobacteria</taxon>
        <taxon>Hyphomicrobiales</taxon>
        <taxon>Stappiaceae</taxon>
        <taxon>Pseudovibrio</taxon>
    </lineage>
</organism>
<dbReference type="SUPFAM" id="SSF54862">
    <property type="entry name" value="4Fe-4S ferredoxins"/>
    <property type="match status" value="2"/>
</dbReference>
<evidence type="ECO:0000256" key="5">
    <source>
        <dbReference type="ARBA" id="ARBA00023014"/>
    </source>
</evidence>
<keyword evidence="2" id="KW-0479">Metal-binding</keyword>
<keyword evidence="4" id="KW-0408">Iron</keyword>
<dbReference type="GO" id="GO:0051539">
    <property type="term" value="F:4 iron, 4 sulfur cluster binding"/>
    <property type="evidence" value="ECO:0007669"/>
    <property type="project" value="UniProtKB-KW"/>
</dbReference>
<feature type="domain" description="4Fe-4S ferredoxin-type" evidence="6">
    <location>
        <begin position="28"/>
        <end position="57"/>
    </location>
</feature>
<evidence type="ECO:0000313" key="8">
    <source>
        <dbReference type="Proteomes" id="UP000183371"/>
    </source>
</evidence>
<evidence type="ECO:0000256" key="1">
    <source>
        <dbReference type="ARBA" id="ARBA00022485"/>
    </source>
</evidence>
<dbReference type="PROSITE" id="PS51379">
    <property type="entry name" value="4FE4S_FER_2"/>
    <property type="match status" value="3"/>
</dbReference>
<reference evidence="8" key="1">
    <citation type="submission" date="2016-10" db="EMBL/GenBank/DDBJ databases">
        <authorList>
            <person name="Varghese N."/>
            <person name="Submissions S."/>
        </authorList>
    </citation>
    <scope>NUCLEOTIDE SEQUENCE [LARGE SCALE GENOMIC DNA]</scope>
    <source>
        <strain evidence="8">DSM 17465</strain>
    </source>
</reference>
<evidence type="ECO:0000313" key="7">
    <source>
        <dbReference type="EMBL" id="SFU09696.1"/>
    </source>
</evidence>
<evidence type="ECO:0000256" key="2">
    <source>
        <dbReference type="ARBA" id="ARBA00022723"/>
    </source>
</evidence>
<dbReference type="Proteomes" id="UP000183371">
    <property type="component" value="Unassembled WGS sequence"/>
</dbReference>
<dbReference type="CDD" id="cd10564">
    <property type="entry name" value="NapF_like"/>
    <property type="match status" value="1"/>
</dbReference>